<dbReference type="EMBL" id="CP002961">
    <property type="protein sequence ID" value="AFK05140.1"/>
    <property type="molecule type" value="Genomic_DNA"/>
</dbReference>
<dbReference type="RefSeq" id="WP_015030828.1">
    <property type="nucleotide sequence ID" value="NC_018748.1"/>
</dbReference>
<dbReference type="InterPro" id="IPR011047">
    <property type="entry name" value="Quinoprotein_ADH-like_sf"/>
</dbReference>
<evidence type="ECO:0008006" key="3">
    <source>
        <dbReference type="Google" id="ProtNLM"/>
    </source>
</evidence>
<dbReference type="PANTHER" id="PTHR42754">
    <property type="entry name" value="ENDOGLUCANASE"/>
    <property type="match status" value="1"/>
</dbReference>
<accession>A0ABN4ATE8</accession>
<reference evidence="1 2" key="1">
    <citation type="submission" date="2011-07" db="EMBL/GenBank/DDBJ databases">
        <title>The complete genome of chromosome of Emticicia oligotrophica DSM 17448.</title>
        <authorList>
            <consortium name="US DOE Joint Genome Institute (JGI-PGF)"/>
            <person name="Lucas S."/>
            <person name="Han J."/>
            <person name="Lapidus A."/>
            <person name="Bruce D."/>
            <person name="Goodwin L."/>
            <person name="Pitluck S."/>
            <person name="Peters L."/>
            <person name="Kyrpides N."/>
            <person name="Mavromatis K."/>
            <person name="Ivanova N."/>
            <person name="Ovchinnikova G."/>
            <person name="Teshima H."/>
            <person name="Detter J.C."/>
            <person name="Tapia R."/>
            <person name="Han C."/>
            <person name="Land M."/>
            <person name="Hauser L."/>
            <person name="Markowitz V."/>
            <person name="Cheng J.-F."/>
            <person name="Hugenholtz P."/>
            <person name="Woyke T."/>
            <person name="Wu D."/>
            <person name="Tindall B."/>
            <person name="Pomrenke H."/>
            <person name="Brambilla E."/>
            <person name="Klenk H.-P."/>
            <person name="Eisen J.A."/>
        </authorList>
    </citation>
    <scope>NUCLEOTIDE SEQUENCE [LARGE SCALE GENOMIC DNA]</scope>
    <source>
        <strain evidence="1 2">DSM 17448</strain>
    </source>
</reference>
<gene>
    <name evidence="1" type="ordered locus">Emtol_4015</name>
</gene>
<dbReference type="NCBIfam" id="NF045639">
    <property type="entry name" value="GCX_COOH"/>
    <property type="match status" value="1"/>
</dbReference>
<dbReference type="Proteomes" id="UP000002875">
    <property type="component" value="Chromosome"/>
</dbReference>
<dbReference type="SUPFAM" id="SSF50998">
    <property type="entry name" value="Quinoprotein alcohol dehydrogenase-like"/>
    <property type="match status" value="1"/>
</dbReference>
<proteinExistence type="predicted"/>
<evidence type="ECO:0000313" key="1">
    <source>
        <dbReference type="EMBL" id="AFK05140.1"/>
    </source>
</evidence>
<evidence type="ECO:0000313" key="2">
    <source>
        <dbReference type="Proteomes" id="UP000002875"/>
    </source>
</evidence>
<protein>
    <recommendedName>
        <fullName evidence="3">T9SS C-terminal target domain-containing protein</fullName>
    </recommendedName>
</protein>
<keyword evidence="2" id="KW-1185">Reference proteome</keyword>
<sequence>MNFITKLSFCFFLISHQLISQPPNISWQKVIGGSFYDKCNSIIALEDGGYLLGGQSQSSNFDFVSHKGQYDIFVIKVDKNGNIEWNKNLGGSNNENLRQIIKTSDGNYLCIGETQSNDYDVEGFIGQMDFWVIKISPEGNVIWKKCFGGEGIDEGFTAENTPDGAIVLAGSTESNLPFIENNHGYVDFLVIKINQSGEIIWNKTFGGTANETCKKIKKSKSGGYILAGNTTSSNGDISNHLGEQDIWLLKVDEDFNIIWQQTFGGLDDDFVNALIEDHEGNILATGETYSKDFDAADNHSLDGMRDYFTIKVSADGQKIWTKCHGGSNNEYAREILESMANEYLIIGESYSNDGEAPNNIGTADIWVIKLNPENGEIVWQKKFGSNGHDEPNDMVMNYENDFVFVGNTFPLDFSGDVPVHYGDDDVWLVKLSNNDCVKNLSINIDFLNGEKVFSCKDTIAGTNKIQNQDSKVVYSAGKSIILQNGFTINNGAIFEAKIEGCQ</sequence>
<name>A0ABN4ATE8_EMTOG</name>
<dbReference type="InterPro" id="IPR055015">
    <property type="entry name" value="GCX_COOH"/>
</dbReference>
<organism evidence="1 2">
    <name type="scientific">Emticicia oligotrophica (strain DSM 17448 / CIP 109782 / MTCC 6937 / GPTSA100-15)</name>
    <dbReference type="NCBI Taxonomy" id="929562"/>
    <lineage>
        <taxon>Bacteria</taxon>
        <taxon>Pseudomonadati</taxon>
        <taxon>Bacteroidota</taxon>
        <taxon>Cytophagia</taxon>
        <taxon>Cytophagales</taxon>
        <taxon>Leadbetterellaceae</taxon>
        <taxon>Emticicia</taxon>
    </lineage>
</organism>
<dbReference type="PANTHER" id="PTHR42754:SF1">
    <property type="entry name" value="LIPOPROTEIN"/>
    <property type="match status" value="1"/>
</dbReference>